<dbReference type="EMBL" id="BCWF01000001">
    <property type="protein sequence ID" value="GAT18742.1"/>
    <property type="molecule type" value="Genomic_DNA"/>
</dbReference>
<sequence>MQGSSLESSQFCNTYTGLLCRLRLGFTNAVPDVSPHSAKPRSPGPIEGFVEWAPGVYRCYTPQYLVNFTEQRLKFHRGSVDRWADILGLGAGIRSIPSVDPTPFNDRLGVHWRTYKPGHSMPEIPETILSHSAVFSKGSLAMAPLSKALSVFMLMGITYAFNYDQPYRGQYHFSPQKNWMNDPNGLLYHNGTYHLFFQYNPGGIEWGNISWGHAISEDLTHWEEKPVALLARGFGSDVTEMYFSGSAVADVNNTSGFGKDGKTPLVAMYTSYYPVAQTLPSGQTVQEDQQSQSIAYSLDDGLTWTTYDAANPVIPNPPSPYEAEYQNFRDPFVFWHDESQKWVVVTSIAELHKLAIYTSDNLKDWKLVSEFGPYNAQGGVWECPGLVKLPLDSGNSTKWVITSGLNPGGPPGTVGSGTQYFVGEFDGTTFTPDADTVYPGNSTANWMDWGPDFYAAAGYNGLSLNDHVHIGWMNNWQYGANIPTYPWRSAMAIPRHMALKTIGSKATLVQQPQEAWSSISNKRPIYSRTFKTLSEGSTNTTTTGETFKVDLSFSAKSKASTFAIALRASANFTEQTLVGYDFAKQQIFLDRTHSGDVSFDETFASVYHGPLTPDSTGVVKLSIFVDRSSVEVFGGQGETTLTAQIFPSSDAVHARLASTGGTTEDVRADIYKIASTWN</sequence>
<comment type="subcellular location">
    <subcellularLocation>
        <location evidence="1">Secreted</location>
    </subcellularLocation>
</comment>
<dbReference type="Pfam" id="PF08244">
    <property type="entry name" value="Glyco_hydro_32C"/>
    <property type="match status" value="1"/>
</dbReference>
<evidence type="ECO:0000256" key="6">
    <source>
        <dbReference type="ARBA" id="ARBA00023180"/>
    </source>
</evidence>
<dbReference type="InterPro" id="IPR023296">
    <property type="entry name" value="Glyco_hydro_beta-prop_sf"/>
</dbReference>
<evidence type="ECO:0000313" key="17">
    <source>
        <dbReference type="EMBL" id="GAT18742.1"/>
    </source>
</evidence>
<dbReference type="PANTHER" id="PTHR42800">
    <property type="entry name" value="EXOINULINASE INUD (AFU_ORTHOLOGUE AFUA_5G00480)"/>
    <property type="match status" value="1"/>
</dbReference>
<dbReference type="InterPro" id="IPR018053">
    <property type="entry name" value="Glyco_hydro_32_AS"/>
</dbReference>
<accession>A0A146EYA0</accession>
<evidence type="ECO:0000256" key="4">
    <source>
        <dbReference type="ARBA" id="ARBA00022729"/>
    </source>
</evidence>
<proteinExistence type="inferred from homology"/>
<comment type="similarity">
    <text evidence="2 14">Belongs to the glycosyl hydrolase 32 family.</text>
</comment>
<evidence type="ECO:0000256" key="5">
    <source>
        <dbReference type="ARBA" id="ARBA00022801"/>
    </source>
</evidence>
<evidence type="ECO:0000256" key="13">
    <source>
        <dbReference type="ARBA" id="ARBA00068321"/>
    </source>
</evidence>
<keyword evidence="3" id="KW-0964">Secreted</keyword>
<dbReference type="FunFam" id="2.115.10.20:FF:000002">
    <property type="entry name" value="Invertase 2"/>
    <property type="match status" value="1"/>
</dbReference>
<dbReference type="Pfam" id="PF00251">
    <property type="entry name" value="Glyco_hydro_32N"/>
    <property type="match status" value="1"/>
</dbReference>
<evidence type="ECO:0000256" key="11">
    <source>
        <dbReference type="ARBA" id="ARBA00057274"/>
    </source>
</evidence>
<dbReference type="PANTHER" id="PTHR42800:SF1">
    <property type="entry name" value="EXOINULINASE INUD (AFU_ORTHOLOGUE AFUA_5G00480)"/>
    <property type="match status" value="1"/>
</dbReference>
<feature type="domain" description="Glycosyl hydrolase family 32 N-terminal" evidence="15">
    <location>
        <begin position="172"/>
        <end position="512"/>
    </location>
</feature>
<evidence type="ECO:0000256" key="9">
    <source>
        <dbReference type="ARBA" id="ARBA00023326"/>
    </source>
</evidence>
<evidence type="ECO:0000256" key="1">
    <source>
        <dbReference type="ARBA" id="ARBA00004613"/>
    </source>
</evidence>
<comment type="function">
    <text evidence="11">Exo-inulinase involved in utilization of the plant storage polymer inulin, consisting of fructooligosaccharides with a degree of polymerization (DP) value from 2 to 60. Splits off terminal fructose units successively from the non-reducing end of the inulin molecule, and also hydrolyze sucrose and raffinose.</text>
</comment>
<dbReference type="InterPro" id="IPR001362">
    <property type="entry name" value="Glyco_hydro_32"/>
</dbReference>
<keyword evidence="9" id="KW-0624">Polysaccharide degradation</keyword>
<evidence type="ECO:0000256" key="12">
    <source>
        <dbReference type="ARBA" id="ARBA00066486"/>
    </source>
</evidence>
<evidence type="ECO:0000256" key="2">
    <source>
        <dbReference type="ARBA" id="ARBA00009902"/>
    </source>
</evidence>
<dbReference type="VEuPathDB" id="FungiDB:ASPFODRAFT_34247"/>
<dbReference type="GO" id="GO:0005576">
    <property type="term" value="C:extracellular region"/>
    <property type="evidence" value="ECO:0007669"/>
    <property type="project" value="UniProtKB-SubCell"/>
</dbReference>
<evidence type="ECO:0000313" key="18">
    <source>
        <dbReference type="Proteomes" id="UP000075230"/>
    </source>
</evidence>
<evidence type="ECO:0000256" key="14">
    <source>
        <dbReference type="RuleBase" id="RU362110"/>
    </source>
</evidence>
<dbReference type="Gene3D" id="2.115.10.20">
    <property type="entry name" value="Glycosyl hydrolase domain, family 43"/>
    <property type="match status" value="1"/>
</dbReference>
<dbReference type="FunFam" id="2.60.120.560:FF:000003">
    <property type="entry name" value="Extracellular exo-inulinase inuE"/>
    <property type="match status" value="1"/>
</dbReference>
<dbReference type="SUPFAM" id="SSF75005">
    <property type="entry name" value="Arabinanase/levansucrase/invertase"/>
    <property type="match status" value="1"/>
</dbReference>
<dbReference type="GO" id="GO:0004575">
    <property type="term" value="F:sucrose alpha-glucosidase activity"/>
    <property type="evidence" value="ECO:0007669"/>
    <property type="project" value="TreeGrafter"/>
</dbReference>
<dbReference type="Gene3D" id="2.60.120.560">
    <property type="entry name" value="Exo-inulinase, domain 1"/>
    <property type="match status" value="1"/>
</dbReference>
<dbReference type="SMART" id="SM00640">
    <property type="entry name" value="Glyco_32"/>
    <property type="match status" value="1"/>
</dbReference>
<dbReference type="Proteomes" id="UP000075230">
    <property type="component" value="Unassembled WGS sequence"/>
</dbReference>
<dbReference type="GO" id="GO:0051670">
    <property type="term" value="F:inulinase activity"/>
    <property type="evidence" value="ECO:0007669"/>
    <property type="project" value="UniProtKB-ARBA"/>
</dbReference>
<comment type="caution">
    <text evidence="17">The sequence shown here is derived from an EMBL/GenBank/DDBJ whole genome shotgun (WGS) entry which is preliminary data.</text>
</comment>
<comment type="catalytic activity">
    <reaction evidence="10">
        <text>Hydrolysis of terminal, non-reducing (2-&gt;1)- and (2-&gt;6)-linked beta-D-fructofuranose residues in fructans.</text>
        <dbReference type="EC" id="3.2.1.80"/>
    </reaction>
</comment>
<keyword evidence="6" id="KW-0325">Glycoprotein</keyword>
<gene>
    <name evidence="17" type="ORF">RIB2604_00102370</name>
</gene>
<evidence type="ECO:0000259" key="16">
    <source>
        <dbReference type="Pfam" id="PF08244"/>
    </source>
</evidence>
<dbReference type="GO" id="GO:0005987">
    <property type="term" value="P:sucrose catabolic process"/>
    <property type="evidence" value="ECO:0007669"/>
    <property type="project" value="TreeGrafter"/>
</dbReference>
<dbReference type="CDD" id="cd18622">
    <property type="entry name" value="GH32_Inu-like"/>
    <property type="match status" value="1"/>
</dbReference>
<evidence type="ECO:0000259" key="15">
    <source>
        <dbReference type="Pfam" id="PF00251"/>
    </source>
</evidence>
<evidence type="ECO:0000256" key="3">
    <source>
        <dbReference type="ARBA" id="ARBA00022525"/>
    </source>
</evidence>
<reference evidence="18" key="2">
    <citation type="submission" date="2016-02" db="EMBL/GenBank/DDBJ databases">
        <title>Genome sequencing of Aspergillus luchuensis NBRC 4314.</title>
        <authorList>
            <person name="Yamada O."/>
        </authorList>
    </citation>
    <scope>NUCLEOTIDE SEQUENCE [LARGE SCALE GENOMIC DNA]</scope>
    <source>
        <strain evidence="18">RIB 2604</strain>
    </source>
</reference>
<dbReference type="GO" id="GO:0005737">
    <property type="term" value="C:cytoplasm"/>
    <property type="evidence" value="ECO:0007669"/>
    <property type="project" value="TreeGrafter"/>
</dbReference>
<keyword evidence="7" id="KW-0119">Carbohydrate metabolism</keyword>
<evidence type="ECO:0000256" key="8">
    <source>
        <dbReference type="ARBA" id="ARBA00023295"/>
    </source>
</evidence>
<dbReference type="InterPro" id="IPR013148">
    <property type="entry name" value="Glyco_hydro_32_N"/>
</dbReference>
<feature type="domain" description="Glycosyl hydrolase family 32 C-terminal" evidence="16">
    <location>
        <begin position="526"/>
        <end position="671"/>
    </location>
</feature>
<dbReference type="InterPro" id="IPR013189">
    <property type="entry name" value="Glyco_hydro_32_C"/>
</dbReference>
<keyword evidence="4" id="KW-0732">Signal</keyword>
<dbReference type="SMR" id="A0A146EYA0"/>
<dbReference type="InterPro" id="IPR013320">
    <property type="entry name" value="ConA-like_dom_sf"/>
</dbReference>
<dbReference type="EC" id="3.2.1.80" evidence="12"/>
<organism evidence="17 18">
    <name type="scientific">Aspergillus kawachii</name>
    <name type="common">White koji mold</name>
    <name type="synonym">Aspergillus awamori var. kawachi</name>
    <dbReference type="NCBI Taxonomy" id="1069201"/>
    <lineage>
        <taxon>Eukaryota</taxon>
        <taxon>Fungi</taxon>
        <taxon>Dikarya</taxon>
        <taxon>Ascomycota</taxon>
        <taxon>Pezizomycotina</taxon>
        <taxon>Eurotiomycetes</taxon>
        <taxon>Eurotiomycetidae</taxon>
        <taxon>Eurotiales</taxon>
        <taxon>Aspergillaceae</taxon>
        <taxon>Aspergillus</taxon>
        <taxon>Aspergillus subgen. Circumdati</taxon>
    </lineage>
</organism>
<dbReference type="GO" id="GO:0051669">
    <property type="term" value="F:fructan beta-fructosidase activity"/>
    <property type="evidence" value="ECO:0007669"/>
    <property type="project" value="UniProtKB-EC"/>
</dbReference>
<dbReference type="GO" id="GO:0000272">
    <property type="term" value="P:polysaccharide catabolic process"/>
    <property type="evidence" value="ECO:0007669"/>
    <property type="project" value="UniProtKB-KW"/>
</dbReference>
<evidence type="ECO:0000256" key="7">
    <source>
        <dbReference type="ARBA" id="ARBA00023277"/>
    </source>
</evidence>
<keyword evidence="5 14" id="KW-0378">Hydrolase</keyword>
<protein>
    <recommendedName>
        <fullName evidence="13">Extracellular exo-inulinase inuE</fullName>
        <ecNumber evidence="12">3.2.1.80</ecNumber>
    </recommendedName>
</protein>
<keyword evidence="8 14" id="KW-0326">Glycosidase</keyword>
<name>A0A146EYA0_ASPKA</name>
<dbReference type="SUPFAM" id="SSF49899">
    <property type="entry name" value="Concanavalin A-like lectins/glucanases"/>
    <property type="match status" value="1"/>
</dbReference>
<reference evidence="17 18" key="1">
    <citation type="journal article" date="2016" name="DNA Res.">
        <title>Genome sequence of Aspergillus luchuensis NBRC 4314.</title>
        <authorList>
            <person name="Yamada O."/>
            <person name="Machida M."/>
            <person name="Hosoyama A."/>
            <person name="Goto M."/>
            <person name="Takahashi T."/>
            <person name="Futagami T."/>
            <person name="Yamagata Y."/>
            <person name="Takeuchi M."/>
            <person name="Kobayashi T."/>
            <person name="Koike H."/>
            <person name="Abe K."/>
            <person name="Asai K."/>
            <person name="Arita M."/>
            <person name="Fujita N."/>
            <person name="Fukuda K."/>
            <person name="Higa K."/>
            <person name="Horikawa H."/>
            <person name="Ishikawa T."/>
            <person name="Jinno K."/>
            <person name="Kato Y."/>
            <person name="Kirimura K."/>
            <person name="Mizutani O."/>
            <person name="Nakasone K."/>
            <person name="Sano M."/>
            <person name="Shiraishi Y."/>
            <person name="Tsukahara M."/>
            <person name="Gomi K."/>
        </authorList>
    </citation>
    <scope>NUCLEOTIDE SEQUENCE [LARGE SCALE GENOMIC DNA]</scope>
    <source>
        <strain evidence="17 18">RIB 2604</strain>
    </source>
</reference>
<evidence type="ECO:0000256" key="10">
    <source>
        <dbReference type="ARBA" id="ARBA00052369"/>
    </source>
</evidence>
<dbReference type="AlphaFoldDB" id="A0A146EYA0"/>
<dbReference type="PROSITE" id="PS00609">
    <property type="entry name" value="GLYCOSYL_HYDROL_F32"/>
    <property type="match status" value="1"/>
</dbReference>